<evidence type="ECO:0000259" key="4">
    <source>
        <dbReference type="PROSITE" id="PS50126"/>
    </source>
</evidence>
<dbReference type="PANTHER" id="PTHR12686:SF8">
    <property type="entry name" value="EXOSOME COMPLEX COMPONENT CSL4"/>
    <property type="match status" value="1"/>
</dbReference>
<evidence type="ECO:0000256" key="3">
    <source>
        <dbReference type="ARBA" id="ARBA00022835"/>
    </source>
</evidence>
<feature type="domain" description="S1 motif" evidence="4">
    <location>
        <begin position="109"/>
        <end position="188"/>
    </location>
</feature>
<dbReference type="EMBL" id="HBEE01000203">
    <property type="protein sequence ID" value="CAD8318981.1"/>
    <property type="molecule type" value="Transcribed_RNA"/>
</dbReference>
<sequence>MDSRRRRGGGGGGDGVVVACVRRATTTTMTTTTTPSMPRWVCPGDVVLDAARAGVTPGAGCAVCETSGAVRATVCGAPKCATDDAGSGAGAIVVVVERDGVEPVVPRVGDEVFGRVSRVDERQARVDVAAVNGRAPAGGDFVGVIRKQDVRMTEIDKVEVEGCFRAGDVVRAKVLSLGDARSFYLTTASDALGVVQARHRASREVMLPISWTEVQCPVTGEIEERKVAEITDS</sequence>
<evidence type="ECO:0000256" key="2">
    <source>
        <dbReference type="ARBA" id="ARBA00022490"/>
    </source>
</evidence>
<dbReference type="Gene3D" id="2.40.50.140">
    <property type="entry name" value="Nucleic acid-binding proteins"/>
    <property type="match status" value="1"/>
</dbReference>
<comment type="subcellular location">
    <subcellularLocation>
        <location evidence="1">Nucleus</location>
        <location evidence="1">Nucleolus</location>
    </subcellularLocation>
</comment>
<keyword evidence="3" id="KW-0271">Exosome</keyword>
<protein>
    <recommendedName>
        <fullName evidence="4">S1 motif domain-containing protein</fullName>
    </recommendedName>
</protein>
<dbReference type="InterPro" id="IPR012340">
    <property type="entry name" value="NA-bd_OB-fold"/>
</dbReference>
<dbReference type="GO" id="GO:0005730">
    <property type="term" value="C:nucleolus"/>
    <property type="evidence" value="ECO:0007669"/>
    <property type="project" value="UniProtKB-SubCell"/>
</dbReference>
<proteinExistence type="predicted"/>
<accession>A0A7R9WAQ3</accession>
<dbReference type="GO" id="GO:0005737">
    <property type="term" value="C:cytoplasm"/>
    <property type="evidence" value="ECO:0007669"/>
    <property type="project" value="TreeGrafter"/>
</dbReference>
<name>A0A7R9WAQ3_9CHLO</name>
<dbReference type="AlphaFoldDB" id="A0A7R9WAQ3"/>
<gene>
    <name evidence="5" type="ORF">OMED0937_LOCUS152</name>
</gene>
<dbReference type="Pfam" id="PF10447">
    <property type="entry name" value="EXOSC1"/>
    <property type="match status" value="1"/>
</dbReference>
<dbReference type="GO" id="GO:0000176">
    <property type="term" value="C:nuclear exosome (RNase complex)"/>
    <property type="evidence" value="ECO:0007669"/>
    <property type="project" value="TreeGrafter"/>
</dbReference>
<evidence type="ECO:0000313" key="5">
    <source>
        <dbReference type="EMBL" id="CAD8318981.1"/>
    </source>
</evidence>
<dbReference type="InterPro" id="IPR039771">
    <property type="entry name" value="Csl4"/>
</dbReference>
<dbReference type="SUPFAM" id="SSF50249">
    <property type="entry name" value="Nucleic acid-binding proteins"/>
    <property type="match status" value="1"/>
</dbReference>
<organism evidence="5">
    <name type="scientific">Ostreococcus mediterraneus</name>
    <dbReference type="NCBI Taxonomy" id="1486918"/>
    <lineage>
        <taxon>Eukaryota</taxon>
        <taxon>Viridiplantae</taxon>
        <taxon>Chlorophyta</taxon>
        <taxon>Mamiellophyceae</taxon>
        <taxon>Mamiellales</taxon>
        <taxon>Bathycoccaceae</taxon>
        <taxon>Ostreococcus</taxon>
    </lineage>
</organism>
<dbReference type="PROSITE" id="PS50126">
    <property type="entry name" value="S1"/>
    <property type="match status" value="1"/>
</dbReference>
<dbReference type="PANTHER" id="PTHR12686">
    <property type="entry name" value="3'-5' EXORIBONUCLEASE CSL4-RELATED"/>
    <property type="match status" value="1"/>
</dbReference>
<dbReference type="InterPro" id="IPR019495">
    <property type="entry name" value="EXOSC1_C"/>
</dbReference>
<dbReference type="GO" id="GO:0006396">
    <property type="term" value="P:RNA processing"/>
    <property type="evidence" value="ECO:0007669"/>
    <property type="project" value="InterPro"/>
</dbReference>
<dbReference type="GO" id="GO:0003723">
    <property type="term" value="F:RNA binding"/>
    <property type="evidence" value="ECO:0007669"/>
    <property type="project" value="InterPro"/>
</dbReference>
<keyword evidence="2" id="KW-0963">Cytoplasm</keyword>
<dbReference type="FunFam" id="2.40.50.140:FF:000198">
    <property type="entry name" value="Exosome complex component CSL4"/>
    <property type="match status" value="1"/>
</dbReference>
<dbReference type="InterPro" id="IPR003029">
    <property type="entry name" value="S1_domain"/>
</dbReference>
<evidence type="ECO:0000256" key="1">
    <source>
        <dbReference type="ARBA" id="ARBA00004604"/>
    </source>
</evidence>
<reference evidence="5" key="1">
    <citation type="submission" date="2021-01" db="EMBL/GenBank/DDBJ databases">
        <authorList>
            <person name="Corre E."/>
            <person name="Pelletier E."/>
            <person name="Niang G."/>
            <person name="Scheremetjew M."/>
            <person name="Finn R."/>
            <person name="Kale V."/>
            <person name="Holt S."/>
            <person name="Cochrane G."/>
            <person name="Meng A."/>
            <person name="Brown T."/>
            <person name="Cohen L."/>
        </authorList>
    </citation>
    <scope>NUCLEOTIDE SEQUENCE</scope>
    <source>
        <strain evidence="5">Clade-D-RCC2593</strain>
    </source>
</reference>